<keyword evidence="15 23" id="KW-0472">Membrane</keyword>
<comment type="function">
    <text evidence="20">Escort protein required for cholesterol as well as lipid homeostasis. Regulates export of the SCAP-SREBP complex from the endoplasmic reticulum to the Golgi upon low cholesterol, thereby regulating the processing of sterol regulatory element-binding proteins (SREBPs) SREBF1/SREBP1 and SREBF2/SREBP2. At high sterol concentrations, formation of a ternary complex with INSIG (INSIG1 or INSIG2) leads to mask the ER export signal in SCAP, promoting retention of the complex in the endoplasmic reticulum. Low sterol concentrations trigger release of INSIG, a conformational change in the SSD domain of SCAP, unmasking of the ER export signal, promoting recruitment into COPII-coated vesicles and transport of the SCAP-SREBP to the Golgi: in the Golgi, SREBPs are then processed, releasing the transcription factor fragment of SREBPs from the membrane, its import into the nucleus and up-regulation of LDLR, INSIG1 and the mevalonate pathway. Binds cholesterol via its SSD domain.</text>
</comment>
<keyword evidence="9" id="KW-0677">Repeat</keyword>
<evidence type="ECO:0000256" key="17">
    <source>
        <dbReference type="ARBA" id="ARBA00023180"/>
    </source>
</evidence>
<keyword evidence="7 21" id="KW-0853">WD repeat</keyword>
<dbReference type="Gene3D" id="2.130.10.10">
    <property type="entry name" value="YVTN repeat-like/Quinoprotein amine dehydrogenase"/>
    <property type="match status" value="1"/>
</dbReference>
<dbReference type="PANTHER" id="PTHR46378">
    <property type="entry name" value="STEROL REGULATORY ELEMENT-BINDING PROTEIN CLEAVAGE-ACTIVATING PROTEIN"/>
    <property type="match status" value="1"/>
</dbReference>
<dbReference type="SUPFAM" id="SSF50978">
    <property type="entry name" value="WD40 repeat-like"/>
    <property type="match status" value="1"/>
</dbReference>
<keyword evidence="11 23" id="KW-1133">Transmembrane helix</keyword>
<dbReference type="GO" id="GO:0032934">
    <property type="term" value="F:sterol binding"/>
    <property type="evidence" value="ECO:0007669"/>
    <property type="project" value="InterPro"/>
</dbReference>
<feature type="transmembrane region" description="Helical" evidence="23">
    <location>
        <begin position="318"/>
        <end position="344"/>
    </location>
</feature>
<keyword evidence="26" id="KW-1185">Reference proteome</keyword>
<comment type="similarity">
    <text evidence="4">Belongs to the WD repeat SCAP family.</text>
</comment>
<evidence type="ECO:0000256" key="9">
    <source>
        <dbReference type="ARBA" id="ARBA00022737"/>
    </source>
</evidence>
<dbReference type="InterPro" id="IPR030225">
    <property type="entry name" value="SCAP"/>
</dbReference>
<feature type="domain" description="SSD" evidence="24">
    <location>
        <begin position="289"/>
        <end position="447"/>
    </location>
</feature>
<dbReference type="InterPro" id="IPR015943">
    <property type="entry name" value="WD40/YVTN_repeat-like_dom_sf"/>
</dbReference>
<keyword evidence="17" id="KW-0325">Glycoprotein</keyword>
<protein>
    <recommendedName>
        <fullName evidence="5">Sterol regulatory element-binding protein cleavage-activating protein</fullName>
    </recommendedName>
</protein>
<gene>
    <name evidence="25" type="ORF">B0T19DRAFT_177563</name>
</gene>
<dbReference type="EMBL" id="JAUEPO010000003">
    <property type="protein sequence ID" value="KAK3327920.1"/>
    <property type="molecule type" value="Genomic_DNA"/>
</dbReference>
<evidence type="ECO:0000256" key="20">
    <source>
        <dbReference type="ARBA" id="ARBA00045958"/>
    </source>
</evidence>
<dbReference type="PROSITE" id="PS50156">
    <property type="entry name" value="SSD"/>
    <property type="match status" value="1"/>
</dbReference>
<evidence type="ECO:0000313" key="25">
    <source>
        <dbReference type="EMBL" id="KAK3327920.1"/>
    </source>
</evidence>
<feature type="repeat" description="WD" evidence="21">
    <location>
        <begin position="661"/>
        <end position="701"/>
    </location>
</feature>
<dbReference type="GO" id="GO:0012507">
    <property type="term" value="C:ER to Golgi transport vesicle membrane"/>
    <property type="evidence" value="ECO:0007669"/>
    <property type="project" value="UniProtKB-SubCell"/>
</dbReference>
<keyword evidence="6" id="KW-0153">Cholesterol metabolism</keyword>
<evidence type="ECO:0000256" key="18">
    <source>
        <dbReference type="ARBA" id="ARBA00023221"/>
    </source>
</evidence>
<feature type="compositionally biased region" description="Low complexity" evidence="22">
    <location>
        <begin position="995"/>
        <end position="1005"/>
    </location>
</feature>
<evidence type="ECO:0000256" key="8">
    <source>
        <dbReference type="ARBA" id="ARBA00022692"/>
    </source>
</evidence>
<evidence type="ECO:0000256" key="13">
    <source>
        <dbReference type="ARBA" id="ARBA00023098"/>
    </source>
</evidence>
<feature type="compositionally biased region" description="Polar residues" evidence="22">
    <location>
        <begin position="131"/>
        <end position="140"/>
    </location>
</feature>
<evidence type="ECO:0000256" key="7">
    <source>
        <dbReference type="ARBA" id="ARBA00022574"/>
    </source>
</evidence>
<dbReference type="GO" id="GO:0005789">
    <property type="term" value="C:endoplasmic reticulum membrane"/>
    <property type="evidence" value="ECO:0007669"/>
    <property type="project" value="UniProtKB-SubCell"/>
</dbReference>
<evidence type="ECO:0000256" key="5">
    <source>
        <dbReference type="ARBA" id="ARBA00019541"/>
    </source>
</evidence>
<feature type="transmembrane region" description="Helical" evidence="23">
    <location>
        <begin position="42"/>
        <end position="61"/>
    </location>
</feature>
<dbReference type="Pfam" id="PF12349">
    <property type="entry name" value="Sterol-sensing"/>
    <property type="match status" value="1"/>
</dbReference>
<keyword evidence="19" id="KW-0968">Cytoplasmic vesicle</keyword>
<comment type="caution">
    <text evidence="25">The sequence shown here is derived from an EMBL/GenBank/DDBJ whole genome shotgun (WGS) entry which is preliminary data.</text>
</comment>
<dbReference type="PANTHER" id="PTHR46378:SF1">
    <property type="entry name" value="STEROL REGULATORY ELEMENT-BINDING PROTEIN CLEAVAGE-ACTIVATING PROTEIN"/>
    <property type="match status" value="1"/>
</dbReference>
<keyword evidence="12" id="KW-0333">Golgi apparatus</keyword>
<dbReference type="GO" id="GO:0000139">
    <property type="term" value="C:Golgi membrane"/>
    <property type="evidence" value="ECO:0007669"/>
    <property type="project" value="UniProtKB-SubCell"/>
</dbReference>
<accession>A0AAE0MD84</accession>
<comment type="subcellular location">
    <subcellularLocation>
        <location evidence="2">Cytoplasmic vesicle</location>
        <location evidence="2">COPII-coated vesicle membrane</location>
        <topology evidence="2">Multi-pass membrane protein</topology>
    </subcellularLocation>
    <subcellularLocation>
        <location evidence="1">Endoplasmic reticulum membrane</location>
        <topology evidence="1">Multi-pass membrane protein</topology>
    </subcellularLocation>
    <subcellularLocation>
        <location evidence="3">Golgi apparatus membrane</location>
        <topology evidence="3">Multi-pass membrane protein</topology>
    </subcellularLocation>
</comment>
<dbReference type="Proteomes" id="UP001286456">
    <property type="component" value="Unassembled WGS sequence"/>
</dbReference>
<evidence type="ECO:0000256" key="6">
    <source>
        <dbReference type="ARBA" id="ARBA00022548"/>
    </source>
</evidence>
<evidence type="ECO:0000256" key="14">
    <source>
        <dbReference type="ARBA" id="ARBA00023121"/>
    </source>
</evidence>
<proteinExistence type="inferred from homology"/>
<dbReference type="InterPro" id="IPR001680">
    <property type="entry name" value="WD40_rpt"/>
</dbReference>
<reference evidence="25" key="2">
    <citation type="submission" date="2023-06" db="EMBL/GenBank/DDBJ databases">
        <authorList>
            <consortium name="Lawrence Berkeley National Laboratory"/>
            <person name="Haridas S."/>
            <person name="Hensen N."/>
            <person name="Bonometti L."/>
            <person name="Westerberg I."/>
            <person name="Brannstrom I.O."/>
            <person name="Guillou S."/>
            <person name="Cros-Aarteil S."/>
            <person name="Calhoun S."/>
            <person name="Kuo A."/>
            <person name="Mondo S."/>
            <person name="Pangilinan J."/>
            <person name="Riley R."/>
            <person name="Labutti K."/>
            <person name="Andreopoulos B."/>
            <person name="Lipzen A."/>
            <person name="Chen C."/>
            <person name="Yanf M."/>
            <person name="Daum C."/>
            <person name="Ng V."/>
            <person name="Clum A."/>
            <person name="Steindorff A."/>
            <person name="Ohm R."/>
            <person name="Martin F."/>
            <person name="Silar P."/>
            <person name="Natvig D."/>
            <person name="Lalanne C."/>
            <person name="Gautier V."/>
            <person name="Ament-Velasquez S.L."/>
            <person name="Kruys A."/>
            <person name="Hutchinson M.I."/>
            <person name="Powell A.J."/>
            <person name="Barry K."/>
            <person name="Miller A.N."/>
            <person name="Grigoriev I.V."/>
            <person name="Debuchy R."/>
            <person name="Gladieux P."/>
            <person name="Thoren M.H."/>
            <person name="Johannesson H."/>
        </authorList>
    </citation>
    <scope>NUCLEOTIDE SEQUENCE</scope>
    <source>
        <strain evidence="25">SMH4131-1</strain>
    </source>
</reference>
<feature type="transmembrane region" description="Helical" evidence="23">
    <location>
        <begin position="287"/>
        <end position="306"/>
    </location>
</feature>
<evidence type="ECO:0000256" key="2">
    <source>
        <dbReference type="ARBA" id="ARBA00004557"/>
    </source>
</evidence>
<dbReference type="GO" id="GO:0032936">
    <property type="term" value="C:SREBP-SCAP complex"/>
    <property type="evidence" value="ECO:0007669"/>
    <property type="project" value="TreeGrafter"/>
</dbReference>
<dbReference type="GO" id="GO:0008203">
    <property type="term" value="P:cholesterol metabolic process"/>
    <property type="evidence" value="ECO:0007669"/>
    <property type="project" value="UniProtKB-KW"/>
</dbReference>
<keyword evidence="14" id="KW-0446">Lipid-binding</keyword>
<keyword evidence="13" id="KW-0443">Lipid metabolism</keyword>
<evidence type="ECO:0000313" key="26">
    <source>
        <dbReference type="Proteomes" id="UP001286456"/>
    </source>
</evidence>
<evidence type="ECO:0000256" key="1">
    <source>
        <dbReference type="ARBA" id="ARBA00004477"/>
    </source>
</evidence>
<name>A0AAE0MD84_9PEZI</name>
<keyword evidence="16" id="KW-1207">Sterol metabolism</keyword>
<dbReference type="GO" id="GO:0032933">
    <property type="term" value="P:SREBP signaling pathway"/>
    <property type="evidence" value="ECO:0007669"/>
    <property type="project" value="InterPro"/>
</dbReference>
<evidence type="ECO:0000256" key="11">
    <source>
        <dbReference type="ARBA" id="ARBA00022989"/>
    </source>
</evidence>
<dbReference type="PROSITE" id="PS00678">
    <property type="entry name" value="WD_REPEATS_1"/>
    <property type="match status" value="1"/>
</dbReference>
<feature type="transmembrane region" description="Helical" evidence="23">
    <location>
        <begin position="419"/>
        <end position="445"/>
    </location>
</feature>
<feature type="transmembrane region" description="Helical" evidence="23">
    <location>
        <begin position="617"/>
        <end position="636"/>
    </location>
</feature>
<reference evidence="25" key="1">
    <citation type="journal article" date="2023" name="Mol. Phylogenet. Evol.">
        <title>Genome-scale phylogeny and comparative genomics of the fungal order Sordariales.</title>
        <authorList>
            <person name="Hensen N."/>
            <person name="Bonometti L."/>
            <person name="Westerberg I."/>
            <person name="Brannstrom I.O."/>
            <person name="Guillou S."/>
            <person name="Cros-Aarteil S."/>
            <person name="Calhoun S."/>
            <person name="Haridas S."/>
            <person name="Kuo A."/>
            <person name="Mondo S."/>
            <person name="Pangilinan J."/>
            <person name="Riley R."/>
            <person name="LaButti K."/>
            <person name="Andreopoulos B."/>
            <person name="Lipzen A."/>
            <person name="Chen C."/>
            <person name="Yan M."/>
            <person name="Daum C."/>
            <person name="Ng V."/>
            <person name="Clum A."/>
            <person name="Steindorff A."/>
            <person name="Ohm R.A."/>
            <person name="Martin F."/>
            <person name="Silar P."/>
            <person name="Natvig D.O."/>
            <person name="Lalanne C."/>
            <person name="Gautier V."/>
            <person name="Ament-Velasquez S.L."/>
            <person name="Kruys A."/>
            <person name="Hutchinson M.I."/>
            <person name="Powell A.J."/>
            <person name="Barry K."/>
            <person name="Miller A.N."/>
            <person name="Grigoriev I.V."/>
            <person name="Debuchy R."/>
            <person name="Gladieux P."/>
            <person name="Hiltunen Thoren M."/>
            <person name="Johannesson H."/>
        </authorList>
    </citation>
    <scope>NUCLEOTIDE SEQUENCE</scope>
    <source>
        <strain evidence="25">SMH4131-1</strain>
    </source>
</reference>
<evidence type="ECO:0000256" key="10">
    <source>
        <dbReference type="ARBA" id="ARBA00022824"/>
    </source>
</evidence>
<sequence length="1123" mass="125472">MLWYLLYPVRGTTEAPVLAPDHPLRTAFSRYGKWTARNVKTVLPLSVAGVFVLLYPFAFLYTTDATNITSGVSNLPHHVWTDARPLNERSTAVPDVIMRSIWVHGSYMKALELDVLLGALELQDELLGPTTDFNPRQPSVASVLPDPSKDMSREERDSFHIINGLTNQSWFFHSPLQYWSGSRENIIADQDIIATVNAKKSQSTSVNVTLRHSIVFSGKRFEERKLAAADALVITLIHLRDSPVGRQWVRKAEQMATRLSHKWTIIPANGRSTSSQLYEFQFRPMSWLDWFILSVAYTLTFLYLRLSLSKARALKSRLGLMVTILAQIAAAIGASFTICAIFKVDLSRVPYYAYPLVILAISMENSLRLINAVIMTSSTISIGDRIGEAFGATAHVAVANRVQNLLILLVLSRITFPGVAAFCTFAAIAIVFDFFFLATFFLSILSVDVRQRELGELEKASLKRTKCSHMAPPRPWLAFIRQLRPGEAAVSTRVAGTIVVLGFVLIAQSHYSPESRHQWLNWIVTLTSRSIGTNNAKSSLLVDVHQARSPTSWLRLQDHETAREVINIVKPWAYSYVACVYDPLVFVLKGSDRIPHSKEPFFLPAVYDFIHHELPRFAVFILTVVSMLLLFTNYLLRGELKHPGERDHPDDEPLLSVQSLSNGHKLDVMKMVVSPSGQLVSAGLDRQIQMWDMPAGGLRSQVFSDSDKLSTEDPFPVWAMAIDRDSKWLAIVSRAKAMLWYVEEQQWVTSMEIELGGQPPETVFFNNSSSSPIPPLVVVRRNGTMVELRFDMEESREFTICKTPLAWAVYFAENSSTNQTTPQLSILTASRKSCIHLVRQHEDDWVSTEVDLPERESRDVHSLIPVPDFSMYLIGRLSTVDLIDLDSSTVIHTFPTEPMEVRSLKQISSARSGQAVLTSLTLSYINSQTGDLVIQTYLPENEGGAIYSYCPSEPGHGPWGSTREITRHIANPGISEPLSNGSIVGVRKRPTAPVTSRSSLTTPTGLRRRGGGLRESYTSASATNTDTVWEAWVINHLETKGDLETMPLDMPNPNEHSHLMISEPGPMVRLGTTSVAVGFGEVIKVVSVGHEYFDRGRDSLNTSGRAAIRRRKTLGTLVRNRTQ</sequence>
<dbReference type="GO" id="GO:0045540">
    <property type="term" value="P:regulation of cholesterol biosynthetic process"/>
    <property type="evidence" value="ECO:0007669"/>
    <property type="project" value="TreeGrafter"/>
</dbReference>
<dbReference type="PROSITE" id="PS50082">
    <property type="entry name" value="WD_REPEATS_2"/>
    <property type="match status" value="1"/>
</dbReference>
<evidence type="ECO:0000256" key="21">
    <source>
        <dbReference type="PROSITE-ProRule" id="PRU00221"/>
    </source>
</evidence>
<evidence type="ECO:0000256" key="16">
    <source>
        <dbReference type="ARBA" id="ARBA00023166"/>
    </source>
</evidence>
<evidence type="ECO:0000259" key="24">
    <source>
        <dbReference type="PROSITE" id="PS50156"/>
    </source>
</evidence>
<keyword evidence="10" id="KW-0256">Endoplasmic reticulum</keyword>
<evidence type="ECO:0000256" key="4">
    <source>
        <dbReference type="ARBA" id="ARBA00007410"/>
    </source>
</evidence>
<evidence type="ECO:0000256" key="12">
    <source>
        <dbReference type="ARBA" id="ARBA00023034"/>
    </source>
</evidence>
<dbReference type="InterPro" id="IPR036322">
    <property type="entry name" value="WD40_repeat_dom_sf"/>
</dbReference>
<dbReference type="InterPro" id="IPR019775">
    <property type="entry name" value="WD40_repeat_CS"/>
</dbReference>
<organism evidence="25 26">
    <name type="scientific">Cercophora scortea</name>
    <dbReference type="NCBI Taxonomy" id="314031"/>
    <lineage>
        <taxon>Eukaryota</taxon>
        <taxon>Fungi</taxon>
        <taxon>Dikarya</taxon>
        <taxon>Ascomycota</taxon>
        <taxon>Pezizomycotina</taxon>
        <taxon>Sordariomycetes</taxon>
        <taxon>Sordariomycetidae</taxon>
        <taxon>Sordariales</taxon>
        <taxon>Lasiosphaeriaceae</taxon>
        <taxon>Cercophora</taxon>
    </lineage>
</organism>
<evidence type="ECO:0000256" key="19">
    <source>
        <dbReference type="ARBA" id="ARBA00023329"/>
    </source>
</evidence>
<keyword evidence="18" id="KW-0753">Steroid metabolism</keyword>
<evidence type="ECO:0000256" key="15">
    <source>
        <dbReference type="ARBA" id="ARBA00023136"/>
    </source>
</evidence>
<dbReference type="InterPro" id="IPR053958">
    <property type="entry name" value="HMGCR/SNAP/NPC1-like_SSD"/>
</dbReference>
<keyword evidence="8 23" id="KW-0812">Transmembrane</keyword>
<feature type="region of interest" description="Disordered" evidence="22">
    <location>
        <begin position="131"/>
        <end position="151"/>
    </location>
</feature>
<dbReference type="SMART" id="SM00320">
    <property type="entry name" value="WD40"/>
    <property type="match status" value="2"/>
</dbReference>
<dbReference type="AlphaFoldDB" id="A0AAE0MD84"/>
<evidence type="ECO:0000256" key="3">
    <source>
        <dbReference type="ARBA" id="ARBA00004653"/>
    </source>
</evidence>
<dbReference type="InterPro" id="IPR000731">
    <property type="entry name" value="SSD"/>
</dbReference>
<evidence type="ECO:0000256" key="23">
    <source>
        <dbReference type="SAM" id="Phobius"/>
    </source>
</evidence>
<feature type="region of interest" description="Disordered" evidence="22">
    <location>
        <begin position="973"/>
        <end position="1020"/>
    </location>
</feature>
<evidence type="ECO:0000256" key="22">
    <source>
        <dbReference type="SAM" id="MobiDB-lite"/>
    </source>
</evidence>